<reference evidence="6" key="1">
    <citation type="submission" date="2023-01" db="EMBL/GenBank/DDBJ databases">
        <title>Metagenome sequencing of chrysophaentin producing Chrysophaeum taylorii.</title>
        <authorList>
            <person name="Davison J."/>
            <person name="Bewley C."/>
        </authorList>
    </citation>
    <scope>NUCLEOTIDE SEQUENCE</scope>
    <source>
        <strain evidence="6">NIES-1699</strain>
    </source>
</reference>
<evidence type="ECO:0000313" key="6">
    <source>
        <dbReference type="EMBL" id="KAJ8599599.1"/>
    </source>
</evidence>
<dbReference type="Pfam" id="PF13041">
    <property type="entry name" value="PPR_2"/>
    <property type="match status" value="2"/>
</dbReference>
<evidence type="ECO:0000256" key="2">
    <source>
        <dbReference type="PROSITE-ProRule" id="PRU00708"/>
    </source>
</evidence>
<dbReference type="Gene3D" id="2.30.42.10">
    <property type="match status" value="1"/>
</dbReference>
<dbReference type="Pfam" id="PF00595">
    <property type="entry name" value="PDZ"/>
    <property type="match status" value="1"/>
</dbReference>
<feature type="compositionally biased region" description="Basic and acidic residues" evidence="3">
    <location>
        <begin position="282"/>
        <end position="291"/>
    </location>
</feature>
<dbReference type="InterPro" id="IPR002885">
    <property type="entry name" value="PPR_rpt"/>
</dbReference>
<keyword evidence="4" id="KW-0732">Signal</keyword>
<dbReference type="InterPro" id="IPR036034">
    <property type="entry name" value="PDZ_sf"/>
</dbReference>
<feature type="compositionally biased region" description="Low complexity" evidence="3">
    <location>
        <begin position="943"/>
        <end position="954"/>
    </location>
</feature>
<feature type="repeat" description="PPR" evidence="2">
    <location>
        <begin position="605"/>
        <end position="639"/>
    </location>
</feature>
<protein>
    <recommendedName>
        <fullName evidence="5">PDZ domain-containing protein</fullName>
    </recommendedName>
</protein>
<dbReference type="Proteomes" id="UP001230188">
    <property type="component" value="Unassembled WGS sequence"/>
</dbReference>
<feature type="chain" id="PRO_5042236048" description="PDZ domain-containing protein" evidence="4">
    <location>
        <begin position="17"/>
        <end position="954"/>
    </location>
</feature>
<dbReference type="EMBL" id="JAQMWT010000552">
    <property type="protein sequence ID" value="KAJ8599599.1"/>
    <property type="molecule type" value="Genomic_DNA"/>
</dbReference>
<keyword evidence="7" id="KW-1185">Reference proteome</keyword>
<dbReference type="NCBIfam" id="TIGR00756">
    <property type="entry name" value="PPR"/>
    <property type="match status" value="2"/>
</dbReference>
<dbReference type="Pfam" id="PF01535">
    <property type="entry name" value="PPR"/>
    <property type="match status" value="1"/>
</dbReference>
<name>A0AAD7U9F9_9STRA</name>
<keyword evidence="1" id="KW-0677">Repeat</keyword>
<feature type="region of interest" description="Disordered" evidence="3">
    <location>
        <begin position="927"/>
        <end position="954"/>
    </location>
</feature>
<dbReference type="PANTHER" id="PTHR47447">
    <property type="entry name" value="OS03G0856100 PROTEIN"/>
    <property type="match status" value="1"/>
</dbReference>
<dbReference type="AlphaFoldDB" id="A0AAD7U9F9"/>
<feature type="signal peptide" evidence="4">
    <location>
        <begin position="1"/>
        <end position="16"/>
    </location>
</feature>
<sequence>MRWLRVLVVMAPMCWCLVSSTRSPALRQAWGRRPSGMMMVSLSEPLVVTAGLVPEGAAHASEDLVAKTHQFDVTVEAPLGIKLRETSEGSRSVVVVSGVSAGGGAAAAGCRVGDRVVATSATIGDAMWPKTTLAGIESALRSRLRLATLAGATTINGTRARKPSVRLRLERSFDEDETAMSVILERESVVENWDVALSKPLGLTLKETSGGLIVTGVRKGGSAYDDGRIREGDRIRAVSRGWGGDRMVDCDSVEAVVKAASSQQEVTLRLERLVAVGTFRPSPEEEKKDSESESSSESAASLVRAAAERRVAADVGRAVLAYRELAKSNVPGRATASLLLERCCALCRSYASVAKVVPDGEYGQAFAVASLDALVAALQGVPLSAKLLTNALASYSSIGRPDKAIELYERAVEGRGPTEAARLVNCQLATAAITAYGRLGQTEAAFDVIARRPSSATIVRAPDSTLCNALLAVAVKAGDGRAERLFAATRRPGGVDEFFYGLRTAASDIAFFEKDDDDDDDAPETTAAALADAVTYNIMVNYHARAKRPAEAERVVSEMREAGLTPGRVAYTTLVKAYAEARMPDEARHAFDALADVLGQDRAPDVAAWNTLVRSYGVAMRWRDALAVVDRMRDRRVEPNLLTYTNLATAAMRANQPRVALDALRQLDDAYDAVGRDTNGTAYGLERKRSLLRPNVVSFTIEILANAKLGDLQGAIDALRRMRDCRVRPNARTYAALLEACLAANKPRAGQALADDMRRVPGVEDVVTRTLLLKCHLRARDASLATALLDEMESSTRLRDRPNLVTYNAAIDGFFRLGLYDKALDALRAAARRFTPNKATWAALARADDPEFLYSALSALADAKKHVALLVYDAFLAARASPEACERLARRREAGDLVILYGNANPRDEDTRLRRLERTLRGHRRALSLATSSSSRRRRRRPGSASASSSSSSG</sequence>
<evidence type="ECO:0000313" key="7">
    <source>
        <dbReference type="Proteomes" id="UP001230188"/>
    </source>
</evidence>
<comment type="caution">
    <text evidence="6">The sequence shown here is derived from an EMBL/GenBank/DDBJ whole genome shotgun (WGS) entry which is preliminary data.</text>
</comment>
<dbReference type="PROSITE" id="PS50106">
    <property type="entry name" value="PDZ"/>
    <property type="match status" value="1"/>
</dbReference>
<dbReference type="SMART" id="SM00228">
    <property type="entry name" value="PDZ"/>
    <property type="match status" value="2"/>
</dbReference>
<gene>
    <name evidence="6" type="ORF">CTAYLR_004658</name>
</gene>
<dbReference type="PROSITE" id="PS51375">
    <property type="entry name" value="PPR"/>
    <property type="match status" value="2"/>
</dbReference>
<proteinExistence type="predicted"/>
<feature type="repeat" description="PPR" evidence="2">
    <location>
        <begin position="532"/>
        <end position="566"/>
    </location>
</feature>
<dbReference type="Gene3D" id="1.25.40.10">
    <property type="entry name" value="Tetratricopeptide repeat domain"/>
    <property type="match status" value="4"/>
</dbReference>
<accession>A0AAD7U9F9</accession>
<dbReference type="CDD" id="cd00136">
    <property type="entry name" value="PDZ_canonical"/>
    <property type="match status" value="1"/>
</dbReference>
<dbReference type="InterPro" id="IPR001478">
    <property type="entry name" value="PDZ"/>
</dbReference>
<evidence type="ECO:0000256" key="4">
    <source>
        <dbReference type="SAM" id="SignalP"/>
    </source>
</evidence>
<dbReference type="PANTHER" id="PTHR47447:SF23">
    <property type="entry name" value="PENTACOTRIPEPTIDE-REPEAT REGION OF PRORP DOMAIN-CONTAINING PROTEIN"/>
    <property type="match status" value="1"/>
</dbReference>
<dbReference type="Pfam" id="PF13812">
    <property type="entry name" value="PPR_3"/>
    <property type="match status" value="1"/>
</dbReference>
<dbReference type="SUPFAM" id="SSF50156">
    <property type="entry name" value="PDZ domain-like"/>
    <property type="match status" value="1"/>
</dbReference>
<evidence type="ECO:0000256" key="1">
    <source>
        <dbReference type="ARBA" id="ARBA00022737"/>
    </source>
</evidence>
<dbReference type="InterPro" id="IPR011990">
    <property type="entry name" value="TPR-like_helical_dom_sf"/>
</dbReference>
<feature type="region of interest" description="Disordered" evidence="3">
    <location>
        <begin position="280"/>
        <end position="299"/>
    </location>
</feature>
<evidence type="ECO:0000259" key="5">
    <source>
        <dbReference type="PROSITE" id="PS50106"/>
    </source>
</evidence>
<evidence type="ECO:0000256" key="3">
    <source>
        <dbReference type="SAM" id="MobiDB-lite"/>
    </source>
</evidence>
<organism evidence="6 7">
    <name type="scientific">Chrysophaeum taylorii</name>
    <dbReference type="NCBI Taxonomy" id="2483200"/>
    <lineage>
        <taxon>Eukaryota</taxon>
        <taxon>Sar</taxon>
        <taxon>Stramenopiles</taxon>
        <taxon>Ochrophyta</taxon>
        <taxon>Pelagophyceae</taxon>
        <taxon>Pelagomonadales</taxon>
        <taxon>Pelagomonadaceae</taxon>
        <taxon>Chrysophaeum</taxon>
    </lineage>
</organism>
<feature type="domain" description="PDZ" evidence="5">
    <location>
        <begin position="181"/>
        <end position="274"/>
    </location>
</feature>